<name>A0A6J5MUL0_9CAUD</name>
<keyword evidence="1" id="KW-0472">Membrane</keyword>
<evidence type="ECO:0000313" key="2">
    <source>
        <dbReference type="EMBL" id="CAB4150594.1"/>
    </source>
</evidence>
<proteinExistence type="predicted"/>
<organism evidence="2">
    <name type="scientific">uncultured Caudovirales phage</name>
    <dbReference type="NCBI Taxonomy" id="2100421"/>
    <lineage>
        <taxon>Viruses</taxon>
        <taxon>Duplodnaviria</taxon>
        <taxon>Heunggongvirae</taxon>
        <taxon>Uroviricota</taxon>
        <taxon>Caudoviricetes</taxon>
        <taxon>Peduoviridae</taxon>
        <taxon>Maltschvirus</taxon>
        <taxon>Maltschvirus maltsch</taxon>
    </lineage>
</organism>
<accession>A0A6J5MUL0</accession>
<keyword evidence="1" id="KW-0812">Transmembrane</keyword>
<evidence type="ECO:0000256" key="1">
    <source>
        <dbReference type="SAM" id="Phobius"/>
    </source>
</evidence>
<gene>
    <name evidence="2" type="ORF">UFOVP577_13</name>
</gene>
<reference evidence="2" key="1">
    <citation type="submission" date="2020-04" db="EMBL/GenBank/DDBJ databases">
        <authorList>
            <person name="Chiriac C."/>
            <person name="Salcher M."/>
            <person name="Ghai R."/>
            <person name="Kavagutti S V."/>
        </authorList>
    </citation>
    <scope>NUCLEOTIDE SEQUENCE</scope>
</reference>
<feature type="transmembrane region" description="Helical" evidence="1">
    <location>
        <begin position="105"/>
        <end position="125"/>
    </location>
</feature>
<keyword evidence="1" id="KW-1133">Transmembrane helix</keyword>
<sequence length="162" mass="18257">MGGLPSILSFFQDRADKKHEIALAQMQIERELELKKAGFEIEKQIEEIKTEQIKVQAQSRTEELAVQSQQIAVTEKVALLQHDTESARGASQWVINARAMVRPGIAYGMFCLLVFVDVFGFLYAFKTGVAFDVALNNLWDDDSQIIFSSIIAFYFGGQAFKK</sequence>
<evidence type="ECO:0008006" key="3">
    <source>
        <dbReference type="Google" id="ProtNLM"/>
    </source>
</evidence>
<protein>
    <recommendedName>
        <fullName evidence="3">Holin of 3TMs, for gene-transfer release</fullName>
    </recommendedName>
</protein>
<dbReference type="EMBL" id="LR796547">
    <property type="protein sequence ID" value="CAB4150594.1"/>
    <property type="molecule type" value="Genomic_DNA"/>
</dbReference>